<feature type="non-terminal residue" evidence="1">
    <location>
        <position position="112"/>
    </location>
</feature>
<comment type="caution">
    <text evidence="1">The sequence shown here is derived from an EMBL/GenBank/DDBJ whole genome shotgun (WGS) entry which is preliminary data.</text>
</comment>
<dbReference type="Proteomes" id="UP000325081">
    <property type="component" value="Unassembled WGS sequence"/>
</dbReference>
<accession>A0A5A7PN62</accession>
<name>A0A5A7PN62_STRAF</name>
<proteinExistence type="predicted"/>
<sequence length="112" mass="12451">MKRVTDEMLRGGNSHETVELGLSPSCVLKIQKGCITMAVSIEFSRFRITRLSVEGVSKAIYLEILGCSRNLNVMKRELGMVRCSVADYLEKTPSVRFHSPISMTCANHETGV</sequence>
<dbReference type="AlphaFoldDB" id="A0A5A7PN62"/>
<gene>
    <name evidence="1" type="ORF">STAS_10250</name>
</gene>
<evidence type="ECO:0000313" key="1">
    <source>
        <dbReference type="EMBL" id="GER34068.1"/>
    </source>
</evidence>
<evidence type="ECO:0000313" key="2">
    <source>
        <dbReference type="Proteomes" id="UP000325081"/>
    </source>
</evidence>
<dbReference type="OrthoDB" id="6133115at2759"/>
<reference evidence="2" key="1">
    <citation type="journal article" date="2019" name="Curr. Biol.">
        <title>Genome Sequence of Striga asiatica Provides Insight into the Evolution of Plant Parasitism.</title>
        <authorList>
            <person name="Yoshida S."/>
            <person name="Kim S."/>
            <person name="Wafula E.K."/>
            <person name="Tanskanen J."/>
            <person name="Kim Y.M."/>
            <person name="Honaas L."/>
            <person name="Yang Z."/>
            <person name="Spallek T."/>
            <person name="Conn C.E."/>
            <person name="Ichihashi Y."/>
            <person name="Cheong K."/>
            <person name="Cui S."/>
            <person name="Der J.P."/>
            <person name="Gundlach H."/>
            <person name="Jiao Y."/>
            <person name="Hori C."/>
            <person name="Ishida J.K."/>
            <person name="Kasahara H."/>
            <person name="Kiba T."/>
            <person name="Kim M.S."/>
            <person name="Koo N."/>
            <person name="Laohavisit A."/>
            <person name="Lee Y.H."/>
            <person name="Lumba S."/>
            <person name="McCourt P."/>
            <person name="Mortimer J.C."/>
            <person name="Mutuku J.M."/>
            <person name="Nomura T."/>
            <person name="Sasaki-Sekimoto Y."/>
            <person name="Seto Y."/>
            <person name="Wang Y."/>
            <person name="Wakatake T."/>
            <person name="Sakakibara H."/>
            <person name="Demura T."/>
            <person name="Yamaguchi S."/>
            <person name="Yoneyama K."/>
            <person name="Manabe R.I."/>
            <person name="Nelson D.C."/>
            <person name="Schulman A.H."/>
            <person name="Timko M.P."/>
            <person name="dePamphilis C.W."/>
            <person name="Choi D."/>
            <person name="Shirasu K."/>
        </authorList>
    </citation>
    <scope>NUCLEOTIDE SEQUENCE [LARGE SCALE GENOMIC DNA]</scope>
    <source>
        <strain evidence="2">cv. UVA1</strain>
    </source>
</reference>
<keyword evidence="2" id="KW-1185">Reference proteome</keyword>
<organism evidence="1 2">
    <name type="scientific">Striga asiatica</name>
    <name type="common">Asiatic witchweed</name>
    <name type="synonym">Buchnera asiatica</name>
    <dbReference type="NCBI Taxonomy" id="4170"/>
    <lineage>
        <taxon>Eukaryota</taxon>
        <taxon>Viridiplantae</taxon>
        <taxon>Streptophyta</taxon>
        <taxon>Embryophyta</taxon>
        <taxon>Tracheophyta</taxon>
        <taxon>Spermatophyta</taxon>
        <taxon>Magnoliopsida</taxon>
        <taxon>eudicotyledons</taxon>
        <taxon>Gunneridae</taxon>
        <taxon>Pentapetalae</taxon>
        <taxon>asterids</taxon>
        <taxon>lamiids</taxon>
        <taxon>Lamiales</taxon>
        <taxon>Orobanchaceae</taxon>
        <taxon>Buchnereae</taxon>
        <taxon>Striga</taxon>
    </lineage>
</organism>
<dbReference type="EMBL" id="BKCP01004849">
    <property type="protein sequence ID" value="GER34068.1"/>
    <property type="molecule type" value="Genomic_DNA"/>
</dbReference>
<protein>
    <submittedName>
        <fullName evidence="1">MMS ZWEI homologue 3</fullName>
    </submittedName>
</protein>